<evidence type="ECO:0000313" key="1">
    <source>
        <dbReference type="EMBL" id="SKB97359.1"/>
    </source>
</evidence>
<gene>
    <name evidence="1" type="ORF">SAMN05660750_03363</name>
</gene>
<protein>
    <submittedName>
        <fullName evidence="1">Uncharacterized protein</fullName>
    </submittedName>
</protein>
<reference evidence="1 2" key="1">
    <citation type="submission" date="2017-02" db="EMBL/GenBank/DDBJ databases">
        <authorList>
            <person name="Peterson S.W."/>
        </authorList>
    </citation>
    <scope>NUCLEOTIDE SEQUENCE [LARGE SCALE GENOMIC DNA]</scope>
    <source>
        <strain evidence="1 2">DSM 9653</strain>
    </source>
</reference>
<accession>A0A1T5FMF1</accession>
<sequence length="86" mass="9858">MTRFLASRAIAAFMSVLAKRREAKAAARIDRRLRVANPEIVILREKLAQESRRHRKVEPLRAQLQNLVNAQLAKEQGRSLPERISS</sequence>
<proteinExistence type="predicted"/>
<dbReference type="AlphaFoldDB" id="A0A1T5FMF1"/>
<dbReference type="Proteomes" id="UP000190130">
    <property type="component" value="Unassembled WGS sequence"/>
</dbReference>
<name>A0A1T5FMF1_9HYPH</name>
<organism evidence="1 2">
    <name type="scientific">Bosea thiooxidans</name>
    <dbReference type="NCBI Taxonomy" id="53254"/>
    <lineage>
        <taxon>Bacteria</taxon>
        <taxon>Pseudomonadati</taxon>
        <taxon>Pseudomonadota</taxon>
        <taxon>Alphaproteobacteria</taxon>
        <taxon>Hyphomicrobiales</taxon>
        <taxon>Boseaceae</taxon>
        <taxon>Bosea</taxon>
    </lineage>
</organism>
<dbReference type="RefSeq" id="WP_079591796.1">
    <property type="nucleotide sequence ID" value="NZ_FUYX01000009.1"/>
</dbReference>
<evidence type="ECO:0000313" key="2">
    <source>
        <dbReference type="Proteomes" id="UP000190130"/>
    </source>
</evidence>
<dbReference type="EMBL" id="FUYX01000009">
    <property type="protein sequence ID" value="SKB97359.1"/>
    <property type="molecule type" value="Genomic_DNA"/>
</dbReference>